<organism evidence="7">
    <name type="scientific">viral metagenome</name>
    <dbReference type="NCBI Taxonomy" id="1070528"/>
    <lineage>
        <taxon>unclassified sequences</taxon>
        <taxon>metagenomes</taxon>
        <taxon>organismal metagenomes</taxon>
    </lineage>
</organism>
<dbReference type="SUPFAM" id="SSF64484">
    <property type="entry name" value="beta and beta-prime subunits of DNA dependent RNA-polymerase"/>
    <property type="match status" value="1"/>
</dbReference>
<protein>
    <recommendedName>
        <fullName evidence="1">DNA-directed RNA polymerase</fullName>
        <ecNumber evidence="1">2.7.7.6</ecNumber>
    </recommendedName>
</protein>
<evidence type="ECO:0000256" key="5">
    <source>
        <dbReference type="ARBA" id="ARBA00023163"/>
    </source>
</evidence>
<keyword evidence="2" id="KW-0240">DNA-directed RNA polymerase</keyword>
<dbReference type="GO" id="GO:0003677">
    <property type="term" value="F:DNA binding"/>
    <property type="evidence" value="ECO:0007669"/>
    <property type="project" value="InterPro"/>
</dbReference>
<evidence type="ECO:0000256" key="1">
    <source>
        <dbReference type="ARBA" id="ARBA00012418"/>
    </source>
</evidence>
<keyword evidence="4" id="KW-0548">Nucleotidyltransferase</keyword>
<dbReference type="AlphaFoldDB" id="A0A6C0DFU5"/>
<evidence type="ECO:0000259" key="6">
    <source>
        <dbReference type="SMART" id="SM00663"/>
    </source>
</evidence>
<evidence type="ECO:0000313" key="7">
    <source>
        <dbReference type="EMBL" id="QHT15064.1"/>
    </source>
</evidence>
<dbReference type="Gene3D" id="3.30.1490.180">
    <property type="entry name" value="RNA polymerase ii"/>
    <property type="match status" value="1"/>
</dbReference>
<evidence type="ECO:0000256" key="4">
    <source>
        <dbReference type="ARBA" id="ARBA00022695"/>
    </source>
</evidence>
<name>A0A6C0DFU5_9ZZZZ</name>
<feature type="domain" description="RNA polymerase N-terminal" evidence="6">
    <location>
        <begin position="214"/>
        <end position="479"/>
    </location>
</feature>
<dbReference type="Gene3D" id="4.10.860.120">
    <property type="entry name" value="RNA polymerase II, clamp domain"/>
    <property type="match status" value="1"/>
</dbReference>
<dbReference type="GO" id="GO:0000428">
    <property type="term" value="C:DNA-directed RNA polymerase complex"/>
    <property type="evidence" value="ECO:0007669"/>
    <property type="project" value="UniProtKB-KW"/>
</dbReference>
<dbReference type="SMART" id="SM00663">
    <property type="entry name" value="RPOLA_N"/>
    <property type="match status" value="1"/>
</dbReference>
<dbReference type="PANTHER" id="PTHR19376">
    <property type="entry name" value="DNA-DIRECTED RNA POLYMERASE"/>
    <property type="match status" value="1"/>
</dbReference>
<keyword evidence="3" id="KW-0808">Transferase</keyword>
<accession>A0A6C0DFU5</accession>
<dbReference type="Pfam" id="PF04997">
    <property type="entry name" value="RNA_pol_Rpb1_1"/>
    <property type="match status" value="1"/>
</dbReference>
<dbReference type="InterPro" id="IPR000722">
    <property type="entry name" value="RNA_pol_asu"/>
</dbReference>
<dbReference type="InterPro" id="IPR007080">
    <property type="entry name" value="RNA_pol_Rpb1_1"/>
</dbReference>
<dbReference type="InterPro" id="IPR045867">
    <property type="entry name" value="DNA-dir_RpoC_beta_prime"/>
</dbReference>
<dbReference type="InterPro" id="IPR044893">
    <property type="entry name" value="RNA_pol_Rpb1_clamp_domain"/>
</dbReference>
<sequence>MSSTKINKVTQNSSKIIGIQFSILSPEEIRKGSVAEITSRDTYVNNKPIIGGLFDPRMGVLEPGLICPTDGLDYMQTPGYFGHIELARPVFYIQYLNTILKVLRCVCFKCSKLLISKEKYKQALKLTGDSRWKYVFSLASKIKRCGEDTENGCGCLQATRIRKEGLATIFAEWKTKEEEVVIKLTPEMVMKIFKRISDEDVSFMGFSPVWSRPDWMICQVMAVPPPAVRPSVKHDAQQRSEDDLSHILVNIIKTNKTLQEKIQNNAPENIIDDWTTVLQYYVATQVDNKIPGIASVAQRSGRPLKSIKDRLNGKGGRMRGNLMAKRVDFSARSVITADPNISIRELGVPMKIAKNITKPVVVNNVNRAFLMKLVQNGPDIHPGAKILEKKNGDSITLRYVDRKSIVLENGDIVHRHMMDGDPVLFNRQPTLHRMSMMCHIARIMKRGDTFRMNVADTKPYNADFDGDKIHLVPNRRPPIKL</sequence>
<dbReference type="InterPro" id="IPR006592">
    <property type="entry name" value="RNA_pol_N"/>
</dbReference>
<dbReference type="GO" id="GO:0006351">
    <property type="term" value="P:DNA-templated transcription"/>
    <property type="evidence" value="ECO:0007669"/>
    <property type="project" value="InterPro"/>
</dbReference>
<keyword evidence="5" id="KW-0804">Transcription</keyword>
<evidence type="ECO:0000256" key="2">
    <source>
        <dbReference type="ARBA" id="ARBA00022478"/>
    </source>
</evidence>
<dbReference type="GO" id="GO:0003899">
    <property type="term" value="F:DNA-directed RNA polymerase activity"/>
    <property type="evidence" value="ECO:0007669"/>
    <property type="project" value="UniProtKB-EC"/>
</dbReference>
<dbReference type="Gene3D" id="2.40.40.20">
    <property type="match status" value="1"/>
</dbReference>
<dbReference type="PANTHER" id="PTHR19376:SF32">
    <property type="entry name" value="DNA-DIRECTED RNA POLYMERASE III SUBUNIT RPC1"/>
    <property type="match status" value="1"/>
</dbReference>
<dbReference type="EMBL" id="MN739600">
    <property type="protein sequence ID" value="QHT15064.1"/>
    <property type="molecule type" value="Genomic_DNA"/>
</dbReference>
<proteinExistence type="predicted"/>
<reference evidence="7" key="1">
    <citation type="journal article" date="2020" name="Nature">
        <title>Giant virus diversity and host interactions through global metagenomics.</title>
        <authorList>
            <person name="Schulz F."/>
            <person name="Roux S."/>
            <person name="Paez-Espino D."/>
            <person name="Jungbluth S."/>
            <person name="Walsh D.A."/>
            <person name="Denef V.J."/>
            <person name="McMahon K.D."/>
            <person name="Konstantinidis K.T."/>
            <person name="Eloe-Fadrosh E.A."/>
            <person name="Kyrpides N.C."/>
            <person name="Woyke T."/>
        </authorList>
    </citation>
    <scope>NUCLEOTIDE SEQUENCE</scope>
    <source>
        <strain evidence="7">GVMAG-M-3300023174-144</strain>
    </source>
</reference>
<dbReference type="Pfam" id="PF00623">
    <property type="entry name" value="RNA_pol_Rpb1_2"/>
    <property type="match status" value="1"/>
</dbReference>
<evidence type="ECO:0000256" key="3">
    <source>
        <dbReference type="ARBA" id="ARBA00022679"/>
    </source>
</evidence>
<dbReference type="EC" id="2.7.7.6" evidence="1"/>